<dbReference type="Proteomes" id="UP000091857">
    <property type="component" value="Chromosome 10"/>
</dbReference>
<gene>
    <name evidence="1" type="ORF">MANES_10G134200v8</name>
</gene>
<protein>
    <submittedName>
        <fullName evidence="1">Uncharacterized protein</fullName>
    </submittedName>
</protein>
<reference evidence="2" key="1">
    <citation type="journal article" date="2016" name="Nat. Biotechnol.">
        <title>Sequencing wild and cultivated cassava and related species reveals extensive interspecific hybridization and genetic diversity.</title>
        <authorList>
            <person name="Bredeson J.V."/>
            <person name="Lyons J.B."/>
            <person name="Prochnik S.E."/>
            <person name="Wu G.A."/>
            <person name="Ha C.M."/>
            <person name="Edsinger-Gonzales E."/>
            <person name="Grimwood J."/>
            <person name="Schmutz J."/>
            <person name="Rabbi I.Y."/>
            <person name="Egesi C."/>
            <person name="Nauluvula P."/>
            <person name="Lebot V."/>
            <person name="Ndunguru J."/>
            <person name="Mkamilo G."/>
            <person name="Bart R.S."/>
            <person name="Setter T.L."/>
            <person name="Gleadow R.M."/>
            <person name="Kulakow P."/>
            <person name="Ferguson M.E."/>
            <person name="Rounsley S."/>
            <person name="Rokhsar D.S."/>
        </authorList>
    </citation>
    <scope>NUCLEOTIDE SEQUENCE [LARGE SCALE GENOMIC DNA]</scope>
    <source>
        <strain evidence="2">cv. AM560-2</strain>
    </source>
</reference>
<comment type="caution">
    <text evidence="1">The sequence shown here is derived from an EMBL/GenBank/DDBJ whole genome shotgun (WGS) entry which is preliminary data.</text>
</comment>
<evidence type="ECO:0000313" key="2">
    <source>
        <dbReference type="Proteomes" id="UP000091857"/>
    </source>
</evidence>
<organism evidence="1 2">
    <name type="scientific">Manihot esculenta</name>
    <name type="common">Cassava</name>
    <name type="synonym">Jatropha manihot</name>
    <dbReference type="NCBI Taxonomy" id="3983"/>
    <lineage>
        <taxon>Eukaryota</taxon>
        <taxon>Viridiplantae</taxon>
        <taxon>Streptophyta</taxon>
        <taxon>Embryophyta</taxon>
        <taxon>Tracheophyta</taxon>
        <taxon>Spermatophyta</taxon>
        <taxon>Magnoliopsida</taxon>
        <taxon>eudicotyledons</taxon>
        <taxon>Gunneridae</taxon>
        <taxon>Pentapetalae</taxon>
        <taxon>rosids</taxon>
        <taxon>fabids</taxon>
        <taxon>Malpighiales</taxon>
        <taxon>Euphorbiaceae</taxon>
        <taxon>Crotonoideae</taxon>
        <taxon>Manihoteae</taxon>
        <taxon>Manihot</taxon>
    </lineage>
</organism>
<evidence type="ECO:0000313" key="1">
    <source>
        <dbReference type="EMBL" id="KAG8646222.1"/>
    </source>
</evidence>
<dbReference type="EMBL" id="CM004396">
    <property type="protein sequence ID" value="KAG8646222.1"/>
    <property type="molecule type" value="Genomic_DNA"/>
</dbReference>
<keyword evidence="2" id="KW-1185">Reference proteome</keyword>
<sequence>MLLLSLCYQRNVGSCFKRESVNRHFEIKQGALLVILIGLLDRLSSVDLMKYVGQGQVLAQLKKWEKMLKRIHAVLEDAEEKQTANRLVGIWLCDLRDLAYDLEDIIDELATEVQRRKLEDEPVRPNNKVHSFFSIMCGGVNLNLNTIKFNAEMVAKIEEMSARLDEIIKQKDELRLVEYSRKRVRHVTERPPSTSLVNEAKVYGREEDKKAMLKLLNAQTSDVEVSVIPIVGMGGLGKTTLAQLVYNDPTLEFDLKAWVSVGEDFDVLTITKTVLLQLGDGGEYKDLDSLQVKLKQKFFQKKFLVVMDDVWTDNYEQWTLFRSPFEAGSNQSRIIITTRSQEVSLMMGTTSAYPLKQLSYDDCMRVFAQHALGATSFDGHLELKEMGEEIVKRCGGLPLAAKALGGILRGKPNPKVWEEVLSSGIWRSPDYRSNVLPALRVSYLHLPPHLKQCFAYCAILPKDHEFDRNELVLLWMAEGFLYDKKEMKDNEDLGHKYFDELLSRSFFQQSNDNKSMYIMHDLIIDLARYVSGETCLHMVDKLESTKSYAKIRHSSFIAQYRNTFQRFQSFYEMKNLRTFLSMYHDNNWRCHLTGKVVHDLVPKLKCLRSLSLTYYAIEELPDSIGGLKHLRYLDLSYTRIKRLPESVDKLFNLQTLKLRGCDILTRLPSGLCNLLNLRHLDIVGTRKLKEMPPHIGNLTGLCLLTKFVIGGSNGRVTELKKLSGLQGQLHIENLGTVVDIQDADLANMKDKHISKLNLEWNQSGTWIGPREFSYDLINSSDEEQVLNSLRPHQSLSSLSIVSFGGRKVPLWLGDPLFTSMVEVKLCYCDQITSLPPLGRLKSLKKLSIKCLDKVKEVGVEFYEDDSCFPCLETLEIISMVQLKLWTWSIDLVEDYVPKFPKLRKLRIVSCRDFVGRLPTFLPSLEELDIFGFEKLVDLPKMLPSLLTFSINGSHGRDQCRGAVLRSVANSPSLTTLKISFLSRLVRLDEAVIKTLRSLKVFEISYCFDLRCLWNDGTNSDYLTSLKHLEIKDCPELVLLVDGEEGFLPGNLEILSIEGCLNLKVLPNGLSNLKSLNSLSISSCRSLVSFPVRGLPHSLVCLRIENCDSLESLPEGMMQDHYYISETSHLEKLYIRGCESLRQNHPNCRFPDSLKTLEIHNCPSQTLNSLYYGLSHLTELRISDCPQLESFPEKELSIPSIVSLTISDCGRLRSLSNHMQNLRCLENLQIEDCYQLELFPEMGLPTPKLVSLTFARCKKLRSLPNQMQNLTCLRFLRVYGCDYIESLTEGCLPPNLSELSIIACDNLKQPMPEWGLHRLNSLTKLSISNTKSNRDMISFPDDDGLLLPGSLTYVKISYFENLRSISRGIQKLTSLKSLHICGEKLQSFPDVGFPATLEELSVYGCPLLQDRCLKDRGDYWPIISHIPIVCINNQNEVTKDYILRKW</sequence>
<name>A0ACB7H0Z0_MANES</name>
<accession>A0ACB7H0Z0</accession>
<proteinExistence type="predicted"/>